<comment type="similarity">
    <text evidence="1">Belongs to the bacterial solute-binding protein 1 family.</text>
</comment>
<organism evidence="4 5">
    <name type="scientific">Metabacillus rhizolycopersici</name>
    <dbReference type="NCBI Taxonomy" id="2875709"/>
    <lineage>
        <taxon>Bacteria</taxon>
        <taxon>Bacillati</taxon>
        <taxon>Bacillota</taxon>
        <taxon>Bacilli</taxon>
        <taxon>Bacillales</taxon>
        <taxon>Bacillaceae</taxon>
        <taxon>Metabacillus</taxon>
    </lineage>
</organism>
<accession>A0ABS7URS6</accession>
<dbReference type="Pfam" id="PF01547">
    <property type="entry name" value="SBP_bac_1"/>
    <property type="match status" value="1"/>
</dbReference>
<dbReference type="Gene3D" id="3.40.190.10">
    <property type="entry name" value="Periplasmic binding protein-like II"/>
    <property type="match status" value="2"/>
</dbReference>
<evidence type="ECO:0000256" key="3">
    <source>
        <dbReference type="ARBA" id="ARBA00022729"/>
    </source>
</evidence>
<proteinExistence type="inferred from homology"/>
<keyword evidence="3" id="KW-0732">Signal</keyword>
<dbReference type="PANTHER" id="PTHR30061">
    <property type="entry name" value="MALTOSE-BINDING PERIPLASMIC PROTEIN"/>
    <property type="match status" value="1"/>
</dbReference>
<dbReference type="EMBL" id="JAIQUM010000024">
    <property type="protein sequence ID" value="MBZ5750988.1"/>
    <property type="molecule type" value="Genomic_DNA"/>
</dbReference>
<gene>
    <name evidence="4" type="ORF">K9V48_12175</name>
</gene>
<dbReference type="PANTHER" id="PTHR30061:SF50">
    <property type="entry name" value="MALTOSE_MALTODEXTRIN-BINDING PERIPLASMIC PROTEIN"/>
    <property type="match status" value="1"/>
</dbReference>
<dbReference type="CDD" id="cd13585">
    <property type="entry name" value="PBP2_TMBP_like"/>
    <property type="match status" value="1"/>
</dbReference>
<sequence>MKKWLMVFIVVILFGMAGFAWSYFTHSSERTDKSDKRNVGEQIELTFLRNLGNPAFNKAYEELVVAFEAAHPNIKINMQSIHWAHEYELRLRTELAAGNHPDIMAIDSPNLALYANAGFLLSIDSYMKEEGNIDDIPEQTLNGLTFESEILLAPIVESSIALYYNKHLFKEAGIPYPSEDPNKSMTWDQVLEIAKKISNPEKGIYGIDPAQGFSEGEGPAYFKMPILWQFGADVLSPDGTTADGYLNSEEALEALQFYQDLYFKHRVATVELPPASFETGRLAMTILGSWHLSELQSVPDFDLGEDFGVAPLPKGEYQVAPHGGWALGISSKTKYPNEAWEFVKFVTSYEGSKKFVEITGDLPARYSVVSDFPDLNEYPKNIFVQQGQKYSKNRPVTPVYPVVSEAIKILFEDVGIGGKNVKASATEAVEKIDNSLNEIQNP</sequence>
<dbReference type="Proteomes" id="UP001165287">
    <property type="component" value="Unassembled WGS sequence"/>
</dbReference>
<dbReference type="SUPFAM" id="SSF53850">
    <property type="entry name" value="Periplasmic binding protein-like II"/>
    <property type="match status" value="1"/>
</dbReference>
<reference evidence="4" key="1">
    <citation type="submission" date="2024-05" db="EMBL/GenBank/DDBJ databases">
        <title>Metabacillus sp. nov., isolated from the rhizosphere soil of tomato plants.</title>
        <authorList>
            <person name="Ma R."/>
        </authorList>
    </citation>
    <scope>NUCLEOTIDE SEQUENCE</scope>
    <source>
        <strain evidence="4">DBTR6</strain>
    </source>
</reference>
<dbReference type="InterPro" id="IPR006059">
    <property type="entry name" value="SBP"/>
</dbReference>
<evidence type="ECO:0000256" key="1">
    <source>
        <dbReference type="ARBA" id="ARBA00008520"/>
    </source>
</evidence>
<evidence type="ECO:0000256" key="2">
    <source>
        <dbReference type="ARBA" id="ARBA00022448"/>
    </source>
</evidence>
<keyword evidence="2" id="KW-0813">Transport</keyword>
<dbReference type="RefSeq" id="WP_224139267.1">
    <property type="nucleotide sequence ID" value="NZ_JAIQUM010000024.1"/>
</dbReference>
<evidence type="ECO:0000313" key="4">
    <source>
        <dbReference type="EMBL" id="MBZ5750988.1"/>
    </source>
</evidence>
<keyword evidence="5" id="KW-1185">Reference proteome</keyword>
<evidence type="ECO:0000313" key="5">
    <source>
        <dbReference type="Proteomes" id="UP001165287"/>
    </source>
</evidence>
<protein>
    <submittedName>
        <fullName evidence="4">Sugar ABC transporter substrate-binding protein</fullName>
    </submittedName>
</protein>
<comment type="caution">
    <text evidence="4">The sequence shown here is derived from an EMBL/GenBank/DDBJ whole genome shotgun (WGS) entry which is preliminary data.</text>
</comment>
<dbReference type="InterPro" id="IPR006061">
    <property type="entry name" value="SBP_1_CS"/>
</dbReference>
<name>A0ABS7URS6_9BACI</name>
<dbReference type="PROSITE" id="PS01037">
    <property type="entry name" value="SBP_BACTERIAL_1"/>
    <property type="match status" value="1"/>
</dbReference>